<dbReference type="Pfam" id="PF00682">
    <property type="entry name" value="HMGL-like"/>
    <property type="match status" value="1"/>
</dbReference>
<accession>A0A6S6XUB3</accession>
<dbReference type="GO" id="GO:0046872">
    <property type="term" value="F:metal ion binding"/>
    <property type="evidence" value="ECO:0007669"/>
    <property type="project" value="UniProtKB-KW"/>
</dbReference>
<dbReference type="SUPFAM" id="SSF51569">
    <property type="entry name" value="Aldolase"/>
    <property type="match status" value="1"/>
</dbReference>
<dbReference type="CDD" id="cd07938">
    <property type="entry name" value="DRE_TIM_HMGL"/>
    <property type="match status" value="1"/>
</dbReference>
<organism evidence="4 5">
    <name type="scientific">Denitratisoma oestradiolicum</name>
    <dbReference type="NCBI Taxonomy" id="311182"/>
    <lineage>
        <taxon>Bacteria</taxon>
        <taxon>Pseudomonadati</taxon>
        <taxon>Pseudomonadota</taxon>
        <taxon>Betaproteobacteria</taxon>
        <taxon>Nitrosomonadales</taxon>
        <taxon>Sterolibacteriaceae</taxon>
        <taxon>Denitratisoma</taxon>
    </lineage>
</organism>
<dbReference type="PROSITE" id="PS50991">
    <property type="entry name" value="PYR_CT"/>
    <property type="match status" value="1"/>
</dbReference>
<protein>
    <submittedName>
        <fullName evidence="4">Hydroxymethylglutaryl-CoA lyase YngG</fullName>
        <ecNumber evidence="4">4.1.3.4</ecNumber>
    </submittedName>
</protein>
<dbReference type="NCBIfam" id="NF004283">
    <property type="entry name" value="PRK05692.1"/>
    <property type="match status" value="1"/>
</dbReference>
<dbReference type="Proteomes" id="UP000515733">
    <property type="component" value="Chromosome"/>
</dbReference>
<dbReference type="KEGG" id="doe:DENOEST_2380"/>
<dbReference type="Gene3D" id="3.20.20.70">
    <property type="entry name" value="Aldolase class I"/>
    <property type="match status" value="1"/>
</dbReference>
<keyword evidence="5" id="KW-1185">Reference proteome</keyword>
<comment type="similarity">
    <text evidence="1">Belongs to the HMG-CoA lyase family.</text>
</comment>
<evidence type="ECO:0000313" key="5">
    <source>
        <dbReference type="Proteomes" id="UP000515733"/>
    </source>
</evidence>
<reference evidence="4 5" key="1">
    <citation type="submission" date="2020-03" db="EMBL/GenBank/DDBJ databases">
        <authorList>
            <consortium name="Genoscope - CEA"/>
            <person name="William W."/>
        </authorList>
    </citation>
    <scope>NUCLEOTIDE SEQUENCE [LARGE SCALE GENOMIC DNA]</scope>
    <source>
        <strain evidence="5">DSM 16959</strain>
    </source>
</reference>
<dbReference type="InterPro" id="IPR043594">
    <property type="entry name" value="HMGL"/>
</dbReference>
<evidence type="ECO:0000256" key="3">
    <source>
        <dbReference type="ARBA" id="ARBA00023239"/>
    </source>
</evidence>
<keyword evidence="3 4" id="KW-0456">Lyase</keyword>
<sequence length="305" mass="32017">MEDRIYINEVAPRDGLQNQPVLVSLEGKLALIQSLCAAGVRSIEATSFVSPKAVPQLADAAELFARLDQTHGVAYSALVPNQKGLERAHQAGAREIAVVLSATETMNLRNINMSLTQALTVCQETIGLAKALGKRTKAYLAVAFECPFEGVVDSATVIRLAEALHSAGADEIVIADTIGAAGPTGVRALLTPLLANYGRTALSVHFHDTRGMAVANAWAALECGLRKFDSSVGGLGGCPFAPGAAGNLATEDLVLLAEQSGLVSGIDLVKLLDTVVLAESLVQRPLGGRSYRWLTSGKYKPASMR</sequence>
<evidence type="ECO:0000256" key="1">
    <source>
        <dbReference type="ARBA" id="ARBA00009405"/>
    </source>
</evidence>
<name>A0A6S6XUB3_9PROT</name>
<dbReference type="OrthoDB" id="9784013at2"/>
<dbReference type="FunFam" id="3.20.20.70:FF:000071">
    <property type="entry name" value="Hydroxymethylglutaryl-CoA lyase"/>
    <property type="match status" value="1"/>
</dbReference>
<dbReference type="PANTHER" id="PTHR42738:SF7">
    <property type="entry name" value="HYDROXYMETHYLGLUTARYL-COA LYASE"/>
    <property type="match status" value="1"/>
</dbReference>
<dbReference type="InterPro" id="IPR000891">
    <property type="entry name" value="PYR_CT"/>
</dbReference>
<dbReference type="PANTHER" id="PTHR42738">
    <property type="entry name" value="HYDROXYMETHYLGLUTARYL-COA LYASE"/>
    <property type="match status" value="1"/>
</dbReference>
<evidence type="ECO:0000256" key="2">
    <source>
        <dbReference type="ARBA" id="ARBA00022723"/>
    </source>
</evidence>
<proteinExistence type="inferred from homology"/>
<dbReference type="GO" id="GO:0006552">
    <property type="term" value="P:L-leucine catabolic process"/>
    <property type="evidence" value="ECO:0007669"/>
    <property type="project" value="TreeGrafter"/>
</dbReference>
<dbReference type="GO" id="GO:0046951">
    <property type="term" value="P:ketone body biosynthetic process"/>
    <property type="evidence" value="ECO:0007669"/>
    <property type="project" value="TreeGrafter"/>
</dbReference>
<evidence type="ECO:0000313" key="4">
    <source>
        <dbReference type="EMBL" id="CAB1369545.1"/>
    </source>
</evidence>
<dbReference type="GO" id="GO:0004419">
    <property type="term" value="F:hydroxymethylglutaryl-CoA lyase activity"/>
    <property type="evidence" value="ECO:0007669"/>
    <property type="project" value="UniProtKB-EC"/>
</dbReference>
<dbReference type="InterPro" id="IPR013785">
    <property type="entry name" value="Aldolase_TIM"/>
</dbReference>
<gene>
    <name evidence="4" type="primary">yngG</name>
    <name evidence="4" type="ORF">DENOEST_2380</name>
</gene>
<keyword evidence="2" id="KW-0479">Metal-binding</keyword>
<dbReference type="EC" id="4.1.3.4" evidence="4"/>
<dbReference type="RefSeq" id="WP_145771386.1">
    <property type="nucleotide sequence ID" value="NZ_LR778301.1"/>
</dbReference>
<dbReference type="AlphaFoldDB" id="A0A6S6XUB3"/>
<dbReference type="EMBL" id="LR778301">
    <property type="protein sequence ID" value="CAB1369545.1"/>
    <property type="molecule type" value="Genomic_DNA"/>
</dbReference>